<dbReference type="Proteomes" id="UP000831485">
    <property type="component" value="Chromosome"/>
</dbReference>
<protein>
    <submittedName>
        <fullName evidence="3">Uncharacterized protein</fullName>
    </submittedName>
</protein>
<reference evidence="4" key="3">
    <citation type="submission" date="2022-04" db="EMBL/GenBank/DDBJ databases">
        <authorList>
            <person name="Liu G."/>
        </authorList>
    </citation>
    <scope>NUCLEOTIDE SEQUENCE</scope>
    <source>
        <strain evidence="4">RG22</strain>
    </source>
</reference>
<evidence type="ECO:0000313" key="4">
    <source>
        <dbReference type="EMBL" id="UPU35525.1"/>
    </source>
</evidence>
<keyword evidence="2" id="KW-1133">Transmembrane helix</keyword>
<organism evidence="3 5">
    <name type="scientific">Geomonas paludis</name>
    <dbReference type="NCBI Taxonomy" id="2740185"/>
    <lineage>
        <taxon>Bacteria</taxon>
        <taxon>Pseudomonadati</taxon>
        <taxon>Thermodesulfobacteriota</taxon>
        <taxon>Desulfuromonadia</taxon>
        <taxon>Geobacterales</taxon>
        <taxon>Geobacteraceae</taxon>
        <taxon>Geomonas</taxon>
    </lineage>
</organism>
<dbReference type="Proteomes" id="UP000568888">
    <property type="component" value="Unassembled WGS sequence"/>
</dbReference>
<evidence type="ECO:0000313" key="6">
    <source>
        <dbReference type="Proteomes" id="UP000831485"/>
    </source>
</evidence>
<reference evidence="3" key="2">
    <citation type="journal article" date="2021" name="Int. J. Syst. Evol. Microbiol.">
        <title>Geomonas silvestris sp. nov., Geomonas paludis sp. nov. and Geomonas limicola sp. nov., isolated from terrestrial environments, and emended description of the genus Geomonas.</title>
        <authorList>
            <person name="Itoh H."/>
            <person name="Xu Z."/>
            <person name="Masuda Y."/>
            <person name="Ushijima N."/>
            <person name="Hayakawa C."/>
            <person name="Shiratori Y."/>
            <person name="Senoo K."/>
        </authorList>
    </citation>
    <scope>NUCLEOTIDE SEQUENCE</scope>
    <source>
        <strain evidence="3">Red736</strain>
    </source>
</reference>
<feature type="region of interest" description="Disordered" evidence="1">
    <location>
        <begin position="29"/>
        <end position="54"/>
    </location>
</feature>
<keyword evidence="2" id="KW-0812">Transmembrane</keyword>
<keyword evidence="2" id="KW-0472">Membrane</keyword>
<dbReference type="AlphaFoldDB" id="A0A6V8MSA4"/>
<reference evidence="5" key="1">
    <citation type="submission" date="2020-06" db="EMBL/GenBank/DDBJ databases">
        <title>Draft genomic sequecing of Geomonas sp. Red736.</title>
        <authorList>
            <person name="Itoh H."/>
            <person name="Xu Z.X."/>
            <person name="Ushijima N."/>
            <person name="Masuda Y."/>
            <person name="Shiratori Y."/>
            <person name="Senoo K."/>
        </authorList>
    </citation>
    <scope>NUCLEOTIDE SEQUENCE [LARGE SCALE GENOMIC DNA]</scope>
    <source>
        <strain evidence="5">Red736</strain>
    </source>
</reference>
<evidence type="ECO:0000256" key="1">
    <source>
        <dbReference type="SAM" id="MobiDB-lite"/>
    </source>
</evidence>
<name>A0A6V8MSA4_9BACT</name>
<feature type="transmembrane region" description="Helical" evidence="2">
    <location>
        <begin position="6"/>
        <end position="24"/>
    </location>
</feature>
<gene>
    <name evidence="3" type="ORF">GMPD_08210</name>
    <name evidence="4" type="ORF">M1B72_19105</name>
</gene>
<dbReference type="RefSeq" id="WP_183345371.1">
    <property type="nucleotide sequence ID" value="NZ_BLXY01000001.1"/>
</dbReference>
<keyword evidence="6" id="KW-1185">Reference proteome</keyword>
<accession>A0A6V8MSA4</accession>
<feature type="compositionally biased region" description="Basic residues" evidence="1">
    <location>
        <begin position="45"/>
        <end position="54"/>
    </location>
</feature>
<evidence type="ECO:0000313" key="3">
    <source>
        <dbReference type="EMBL" id="GFO62902.1"/>
    </source>
</evidence>
<dbReference type="EMBL" id="CP096574">
    <property type="protein sequence ID" value="UPU35525.1"/>
    <property type="molecule type" value="Genomic_DNA"/>
</dbReference>
<proteinExistence type="predicted"/>
<evidence type="ECO:0000256" key="2">
    <source>
        <dbReference type="SAM" id="Phobius"/>
    </source>
</evidence>
<feature type="compositionally biased region" description="Basic and acidic residues" evidence="1">
    <location>
        <begin position="35"/>
        <end position="44"/>
    </location>
</feature>
<sequence length="54" mass="6102">MSTPLIALAAILAFFAVVIIPFMFMKSGQQPTVEPQHDHGDHGKRVTRKKKKKR</sequence>
<evidence type="ECO:0000313" key="5">
    <source>
        <dbReference type="Proteomes" id="UP000568888"/>
    </source>
</evidence>
<dbReference type="EMBL" id="BLXY01000001">
    <property type="protein sequence ID" value="GFO62902.1"/>
    <property type="molecule type" value="Genomic_DNA"/>
</dbReference>